<dbReference type="NCBIfam" id="TIGR02645">
    <property type="entry name" value="ARCH_P_rylase"/>
    <property type="match status" value="1"/>
</dbReference>
<dbReference type="Pfam" id="PF02885">
    <property type="entry name" value="Glycos_trans_3N"/>
    <property type="match status" value="1"/>
</dbReference>
<gene>
    <name evidence="7" type="ORF">DJ017_05510</name>
</gene>
<dbReference type="AlphaFoldDB" id="A0A328AMA5"/>
<reference evidence="8" key="1">
    <citation type="submission" date="2018-05" db="EMBL/GenBank/DDBJ databases">
        <authorList>
            <person name="Li X."/>
        </authorList>
    </citation>
    <scope>NUCLEOTIDE SEQUENCE [LARGE SCALE GENOMIC DNA]</scope>
    <source>
        <strain evidence="8">LX32</strain>
    </source>
</reference>
<dbReference type="Gene3D" id="3.90.1170.30">
    <property type="entry name" value="Pyrimidine nucleoside phosphorylase-like, C-terminal domain"/>
    <property type="match status" value="1"/>
</dbReference>
<dbReference type="InterPro" id="IPR028579">
    <property type="entry name" value="Thym_Pase_Put"/>
</dbReference>
<dbReference type="Gene3D" id="3.40.1030.10">
    <property type="entry name" value="Nucleoside phosphorylase/phosphoribosyltransferase catalytic domain"/>
    <property type="match status" value="1"/>
</dbReference>
<dbReference type="SUPFAM" id="SSF54680">
    <property type="entry name" value="Pyrimidine nucleoside phosphorylase C-terminal domain"/>
    <property type="match status" value="1"/>
</dbReference>
<evidence type="ECO:0000313" key="8">
    <source>
        <dbReference type="Proteomes" id="UP000249254"/>
    </source>
</evidence>
<dbReference type="Pfam" id="PF00591">
    <property type="entry name" value="Glycos_transf_3"/>
    <property type="match status" value="1"/>
</dbReference>
<dbReference type="PANTHER" id="PTHR10515:SF0">
    <property type="entry name" value="THYMIDINE PHOSPHORYLASE"/>
    <property type="match status" value="1"/>
</dbReference>
<dbReference type="Proteomes" id="UP000249254">
    <property type="component" value="Unassembled WGS sequence"/>
</dbReference>
<dbReference type="PANTHER" id="PTHR10515">
    <property type="entry name" value="THYMIDINE PHOSPHORYLASE"/>
    <property type="match status" value="1"/>
</dbReference>
<sequence length="519" mass="54653">MKPDLLNPGPSGGAAPSVRSGPAPLRAKLVAVDTFRENVVLLPRNSPAVRPERLAGLRKVEVRAGELSLLAVPNISDDPTAVGLDEVGLTQPAFRRLGVKPGDYVTIAPAQPARTLAAVRAKIIGATLSDADYVDIARDLANHRWSDMEIAAFLVACASFMTPEETLALTKGMIAAGRTLTWDHGSMVVDKHCIGGVPGNRTSLIVAPIVAAHGLIIPKTSSRAITSPSGTADTMEVFARVDLDEQEMRAVVERCNGCVVWGGRVNLSPADDVLISVERPLSIDTPEQMVASILSKKVAAGSTHLVLDIPVGPTAKVRDTRSAVRLKKLFEHIAEGVGLNVEVLITEAVEPIGRGIGPVLEARDVMAVLENREDAPADLREKAIRLAGRVLENDPALHGGAGERRARELLEGGAAKAKLEQICEAQGPSPVSNRAGDMVHEIRAKRSGHVAAIDCLRIAGIARLAGAPTDPGAGIEILRKTGSAVSSGDPLYRIYGSEPSDFAFAIEAAGEDPGVRLET</sequence>
<dbReference type="InterPro" id="IPR017872">
    <property type="entry name" value="Pyrmidine_PPase_CS"/>
</dbReference>
<evidence type="ECO:0000256" key="3">
    <source>
        <dbReference type="ARBA" id="ARBA00048550"/>
    </source>
</evidence>
<comment type="catalytic activity">
    <reaction evidence="3 4">
        <text>thymidine + phosphate = 2-deoxy-alpha-D-ribose 1-phosphate + thymine</text>
        <dbReference type="Rhea" id="RHEA:16037"/>
        <dbReference type="ChEBI" id="CHEBI:17748"/>
        <dbReference type="ChEBI" id="CHEBI:17821"/>
        <dbReference type="ChEBI" id="CHEBI:43474"/>
        <dbReference type="ChEBI" id="CHEBI:57259"/>
        <dbReference type="EC" id="2.4.2.4"/>
    </reaction>
</comment>
<dbReference type="InterPro" id="IPR035902">
    <property type="entry name" value="Nuc_phospho_transferase"/>
</dbReference>
<dbReference type="GO" id="GO:0006206">
    <property type="term" value="P:pyrimidine nucleobase metabolic process"/>
    <property type="evidence" value="ECO:0007669"/>
    <property type="project" value="InterPro"/>
</dbReference>
<evidence type="ECO:0000256" key="1">
    <source>
        <dbReference type="ARBA" id="ARBA00022676"/>
    </source>
</evidence>
<keyword evidence="8" id="KW-1185">Reference proteome</keyword>
<dbReference type="InterPro" id="IPR000053">
    <property type="entry name" value="Thymidine/pyrmidine_PPase"/>
</dbReference>
<dbReference type="PROSITE" id="PS00647">
    <property type="entry name" value="THYMID_PHOSPHORYLASE"/>
    <property type="match status" value="1"/>
</dbReference>
<dbReference type="InterPro" id="IPR036320">
    <property type="entry name" value="Glycosyl_Trfase_fam3_N_dom_sf"/>
</dbReference>
<evidence type="ECO:0000256" key="2">
    <source>
        <dbReference type="ARBA" id="ARBA00022679"/>
    </source>
</evidence>
<proteinExistence type="inferred from homology"/>
<name>A0A328AMA5_9CAUL</name>
<dbReference type="HAMAP" id="MF_00703">
    <property type="entry name" value="Thymid_phosp_2"/>
    <property type="match status" value="1"/>
</dbReference>
<keyword evidence="2 4" id="KW-0808">Transferase</keyword>
<comment type="similarity">
    <text evidence="4">Belongs to the thymidine/pyrimidine-nucleoside phosphorylase family. Type 2 subfamily.</text>
</comment>
<dbReference type="GO" id="GO:0009032">
    <property type="term" value="F:thymidine phosphorylase activity"/>
    <property type="evidence" value="ECO:0007669"/>
    <property type="project" value="UniProtKB-UniRule"/>
</dbReference>
<dbReference type="Pfam" id="PF07831">
    <property type="entry name" value="PYNP_C"/>
    <property type="match status" value="1"/>
</dbReference>
<dbReference type="SUPFAM" id="SSF47648">
    <property type="entry name" value="Nucleoside phosphorylase/phosphoribosyltransferase N-terminal domain"/>
    <property type="match status" value="1"/>
</dbReference>
<accession>A0A328AMA5</accession>
<dbReference type="InterPro" id="IPR036566">
    <property type="entry name" value="PYNP-like_C_sf"/>
</dbReference>
<dbReference type="SUPFAM" id="SSF52418">
    <property type="entry name" value="Nucleoside phosphorylase/phosphoribosyltransferase catalytic domain"/>
    <property type="match status" value="1"/>
</dbReference>
<evidence type="ECO:0000313" key="7">
    <source>
        <dbReference type="EMBL" id="RAK54018.1"/>
    </source>
</evidence>
<dbReference type="Gene3D" id="1.20.970.10">
    <property type="entry name" value="Transferase, Pyrimidine Nucleoside Phosphorylase, Chain C"/>
    <property type="match status" value="1"/>
</dbReference>
<dbReference type="RefSeq" id="WP_111527769.1">
    <property type="nucleotide sequence ID" value="NZ_JBHRSG010000002.1"/>
</dbReference>
<evidence type="ECO:0000256" key="5">
    <source>
        <dbReference type="SAM" id="MobiDB-lite"/>
    </source>
</evidence>
<dbReference type="InterPro" id="IPR017459">
    <property type="entry name" value="Glycosyl_Trfase_fam3_N_dom"/>
</dbReference>
<feature type="region of interest" description="Disordered" evidence="5">
    <location>
        <begin position="1"/>
        <end position="21"/>
    </location>
</feature>
<dbReference type="InterPro" id="IPR013466">
    <property type="entry name" value="Thymidine/AMP_Pase"/>
</dbReference>
<dbReference type="InterPro" id="IPR000312">
    <property type="entry name" value="Glycosyl_Trfase_fam3"/>
</dbReference>
<dbReference type="GO" id="GO:0005829">
    <property type="term" value="C:cytosol"/>
    <property type="evidence" value="ECO:0007669"/>
    <property type="project" value="TreeGrafter"/>
</dbReference>
<feature type="domain" description="Pyrimidine nucleoside phosphorylase C-terminal" evidence="6">
    <location>
        <begin position="449"/>
        <end position="516"/>
    </location>
</feature>
<dbReference type="SMART" id="SM00941">
    <property type="entry name" value="PYNP_C"/>
    <property type="match status" value="1"/>
</dbReference>
<comment type="caution">
    <text evidence="7">The sequence shown here is derived from an EMBL/GenBank/DDBJ whole genome shotgun (WGS) entry which is preliminary data.</text>
</comment>
<dbReference type="OrthoDB" id="341217at2"/>
<dbReference type="GO" id="GO:0004645">
    <property type="term" value="F:1,4-alpha-oligoglucan phosphorylase activity"/>
    <property type="evidence" value="ECO:0007669"/>
    <property type="project" value="InterPro"/>
</dbReference>
<evidence type="ECO:0000256" key="4">
    <source>
        <dbReference type="HAMAP-Rule" id="MF_00703"/>
    </source>
</evidence>
<dbReference type="EMBL" id="QFYQ01000001">
    <property type="protein sequence ID" value="RAK54018.1"/>
    <property type="molecule type" value="Genomic_DNA"/>
</dbReference>
<dbReference type="NCBIfam" id="NF003338">
    <property type="entry name" value="PRK04350.1"/>
    <property type="match status" value="1"/>
</dbReference>
<keyword evidence="1 4" id="KW-0328">Glycosyltransferase</keyword>
<dbReference type="InterPro" id="IPR013102">
    <property type="entry name" value="PYNP_C"/>
</dbReference>
<dbReference type="GO" id="GO:0006213">
    <property type="term" value="P:pyrimidine nucleoside metabolic process"/>
    <property type="evidence" value="ECO:0007669"/>
    <property type="project" value="InterPro"/>
</dbReference>
<dbReference type="EC" id="2.4.2.4" evidence="4"/>
<protein>
    <recommendedName>
        <fullName evidence="4">Putative thymidine phosphorylase</fullName>
        <ecNumber evidence="4">2.4.2.4</ecNumber>
    </recommendedName>
    <alternativeName>
        <fullName evidence="4">TdRPase</fullName>
    </alternativeName>
</protein>
<evidence type="ECO:0000259" key="6">
    <source>
        <dbReference type="SMART" id="SM00941"/>
    </source>
</evidence>
<organism evidence="7 8">
    <name type="scientific">Phenylobacterium soli</name>
    <dbReference type="NCBI Taxonomy" id="2170551"/>
    <lineage>
        <taxon>Bacteria</taxon>
        <taxon>Pseudomonadati</taxon>
        <taxon>Pseudomonadota</taxon>
        <taxon>Alphaproteobacteria</taxon>
        <taxon>Caulobacterales</taxon>
        <taxon>Caulobacteraceae</taxon>
        <taxon>Phenylobacterium</taxon>
    </lineage>
</organism>